<protein>
    <submittedName>
        <fullName evidence="1">DUF1289 domain-containing protein</fullName>
    </submittedName>
</protein>
<organism evidence="1 2">
    <name type="scientific">Saccharophagus degradans</name>
    <dbReference type="NCBI Taxonomy" id="86304"/>
    <lineage>
        <taxon>Bacteria</taxon>
        <taxon>Pseudomonadati</taxon>
        <taxon>Pseudomonadota</taxon>
        <taxon>Gammaproteobacteria</taxon>
        <taxon>Cellvibrionales</taxon>
        <taxon>Cellvibrionaceae</taxon>
        <taxon>Saccharophagus</taxon>
    </lineage>
</organism>
<evidence type="ECO:0000313" key="1">
    <source>
        <dbReference type="EMBL" id="MDO6421576.1"/>
    </source>
</evidence>
<dbReference type="AlphaFoldDB" id="A0AAW7X4K3"/>
<reference evidence="1" key="1">
    <citation type="submission" date="2023-07" db="EMBL/GenBank/DDBJ databases">
        <title>Genome content predicts the carbon catabolic preferences of heterotrophic bacteria.</title>
        <authorList>
            <person name="Gralka M."/>
        </authorList>
    </citation>
    <scope>NUCLEOTIDE SEQUENCE</scope>
    <source>
        <strain evidence="1">I3M17_2</strain>
    </source>
</reference>
<dbReference type="EMBL" id="JAUOPB010000002">
    <property type="protein sequence ID" value="MDO6421576.1"/>
    <property type="molecule type" value="Genomic_DNA"/>
</dbReference>
<dbReference type="InterPro" id="IPR010710">
    <property type="entry name" value="DUF1289"/>
</dbReference>
<comment type="caution">
    <text evidence="1">The sequence shown here is derived from an EMBL/GenBank/DDBJ whole genome shotgun (WGS) entry which is preliminary data.</text>
</comment>
<accession>A0AAW7X4K3</accession>
<sequence>MRCCCLDLDDVCVGCNRTLTEICNWNNLSNTEKLDVLEKCKIREASKFKRT</sequence>
<dbReference type="Pfam" id="PF06945">
    <property type="entry name" value="DUF1289"/>
    <property type="match status" value="1"/>
</dbReference>
<gene>
    <name evidence="1" type="ORF">Q4521_03740</name>
</gene>
<name>A0AAW7X4K3_9GAMM</name>
<proteinExistence type="predicted"/>
<evidence type="ECO:0000313" key="2">
    <source>
        <dbReference type="Proteomes" id="UP001169760"/>
    </source>
</evidence>
<dbReference type="RefSeq" id="WP_303491263.1">
    <property type="nucleotide sequence ID" value="NZ_CP123764.1"/>
</dbReference>
<dbReference type="Proteomes" id="UP001169760">
    <property type="component" value="Unassembled WGS sequence"/>
</dbReference>